<dbReference type="EMBL" id="CP039627">
    <property type="protein sequence ID" value="QLI60267.1"/>
    <property type="molecule type" value="Genomic_DNA"/>
</dbReference>
<keyword evidence="1" id="KW-1133">Transmembrane helix</keyword>
<proteinExistence type="predicted"/>
<dbReference type="AlphaFoldDB" id="A0A7D5UKK2"/>
<dbReference type="Proteomes" id="UP000266778">
    <property type="component" value="Plasmid pAeca1-b"/>
</dbReference>
<evidence type="ECO:0000313" key="3">
    <source>
        <dbReference type="Proteomes" id="UP000266778"/>
    </source>
</evidence>
<feature type="transmembrane region" description="Helical" evidence="1">
    <location>
        <begin position="81"/>
        <end position="100"/>
    </location>
</feature>
<geneLocation type="plasmid" evidence="3">
    <name>paeca1-b</name>
</geneLocation>
<protein>
    <submittedName>
        <fullName evidence="2">Uncharacterized protein</fullName>
    </submittedName>
</protein>
<name>A0A7D5UKK2_AERCA</name>
<sequence length="108" mass="12011">MAIGSINLGMKWHSVGSVRHNVEVVLPNDRTFAGDLSVDWNGTYNLTGAGGKTIKFKNFKEISIPNGQAASSFPYRMVVPFILYFLGSLIACHFFGLINMRLRDKTSR</sequence>
<reference evidence="2 3" key="1">
    <citation type="submission" date="2019-04" db="EMBL/GenBank/DDBJ databases">
        <title>Novel transposon Tn6433 variants accelerate the dissemination of tet(E) in Aeromonas under oxytetracycline stresses.</title>
        <authorList>
            <person name="Shi Y."/>
            <person name="Tian Z."/>
            <person name="Zhang Y."/>
            <person name="Zhang H."/>
            <person name="Yang M."/>
        </authorList>
    </citation>
    <scope>NUCLEOTIDE SEQUENCE [LARGE SCALE GENOMIC DNA]</scope>
    <source>
        <strain evidence="2 3">T25-39</strain>
        <plasmid evidence="3">paeca1-b</plasmid>
    </source>
</reference>
<keyword evidence="2" id="KW-0614">Plasmid</keyword>
<keyword evidence="1" id="KW-0812">Transmembrane</keyword>
<evidence type="ECO:0000313" key="2">
    <source>
        <dbReference type="EMBL" id="QLI60267.1"/>
    </source>
</evidence>
<gene>
    <name evidence="2" type="ORF">C1C91_22760</name>
</gene>
<keyword evidence="1" id="KW-0472">Membrane</keyword>
<organism evidence="2 3">
    <name type="scientific">Aeromonas caviae</name>
    <name type="common">Aeromonas punctata</name>
    <dbReference type="NCBI Taxonomy" id="648"/>
    <lineage>
        <taxon>Bacteria</taxon>
        <taxon>Pseudomonadati</taxon>
        <taxon>Pseudomonadota</taxon>
        <taxon>Gammaproteobacteria</taxon>
        <taxon>Aeromonadales</taxon>
        <taxon>Aeromonadaceae</taxon>
        <taxon>Aeromonas</taxon>
    </lineage>
</organism>
<accession>A0A7D5UKK2</accession>
<evidence type="ECO:0000256" key="1">
    <source>
        <dbReference type="SAM" id="Phobius"/>
    </source>
</evidence>